<sequence length="60" mass="6720">MYQLQSAAFRSPYPLSSVPTATFPGFAVRTPPIMPPHPASLSVMVVRQRKQIVVQIIHHH</sequence>
<gene>
    <name evidence="1" type="ORF">BLA29_002782</name>
</gene>
<name>A0A1Y3B587_EURMA</name>
<dbReference type="Proteomes" id="UP000194236">
    <property type="component" value="Unassembled WGS sequence"/>
</dbReference>
<keyword evidence="2" id="KW-1185">Reference proteome</keyword>
<evidence type="ECO:0000313" key="1">
    <source>
        <dbReference type="EMBL" id="OTF75073.1"/>
    </source>
</evidence>
<accession>A0A1Y3B587</accession>
<comment type="caution">
    <text evidence="1">The sequence shown here is derived from an EMBL/GenBank/DDBJ whole genome shotgun (WGS) entry which is preliminary data.</text>
</comment>
<reference evidence="1 2" key="1">
    <citation type="submission" date="2017-03" db="EMBL/GenBank/DDBJ databases">
        <title>Genome Survey of Euroglyphus maynei.</title>
        <authorList>
            <person name="Arlian L.G."/>
            <person name="Morgan M.S."/>
            <person name="Rider S.D."/>
        </authorList>
    </citation>
    <scope>NUCLEOTIDE SEQUENCE [LARGE SCALE GENOMIC DNA]</scope>
    <source>
        <strain evidence="1">Arlian Lab</strain>
        <tissue evidence="1">Whole body</tissue>
    </source>
</reference>
<dbReference type="AlphaFoldDB" id="A0A1Y3B587"/>
<protein>
    <submittedName>
        <fullName evidence="1">Uncharacterized protein</fullName>
    </submittedName>
</protein>
<proteinExistence type="predicted"/>
<organism evidence="1 2">
    <name type="scientific">Euroglyphus maynei</name>
    <name type="common">Mayne's house dust mite</name>
    <dbReference type="NCBI Taxonomy" id="6958"/>
    <lineage>
        <taxon>Eukaryota</taxon>
        <taxon>Metazoa</taxon>
        <taxon>Ecdysozoa</taxon>
        <taxon>Arthropoda</taxon>
        <taxon>Chelicerata</taxon>
        <taxon>Arachnida</taxon>
        <taxon>Acari</taxon>
        <taxon>Acariformes</taxon>
        <taxon>Sarcoptiformes</taxon>
        <taxon>Astigmata</taxon>
        <taxon>Psoroptidia</taxon>
        <taxon>Analgoidea</taxon>
        <taxon>Pyroglyphidae</taxon>
        <taxon>Pyroglyphinae</taxon>
        <taxon>Euroglyphus</taxon>
    </lineage>
</organism>
<dbReference type="EMBL" id="MUJZ01043838">
    <property type="protein sequence ID" value="OTF75073.1"/>
    <property type="molecule type" value="Genomic_DNA"/>
</dbReference>
<evidence type="ECO:0000313" key="2">
    <source>
        <dbReference type="Proteomes" id="UP000194236"/>
    </source>
</evidence>